<feature type="compositionally biased region" description="Pro residues" evidence="9">
    <location>
        <begin position="328"/>
        <end position="348"/>
    </location>
</feature>
<evidence type="ECO:0000256" key="1">
    <source>
        <dbReference type="ARBA" id="ARBA00004395"/>
    </source>
</evidence>
<dbReference type="Pfam" id="PF20663">
    <property type="entry name" value="COG4_N"/>
    <property type="match status" value="1"/>
</dbReference>
<dbReference type="Pfam" id="PF20662">
    <property type="entry name" value="COG4_C"/>
    <property type="match status" value="1"/>
</dbReference>
<dbReference type="EMBL" id="QUTH01007872">
    <property type="protein sequence ID" value="RHZ03778.1"/>
    <property type="molecule type" value="Genomic_DNA"/>
</dbReference>
<dbReference type="Gene3D" id="1.20.58.1970">
    <property type="match status" value="1"/>
</dbReference>
<dbReference type="InterPro" id="IPR013167">
    <property type="entry name" value="COG4_M"/>
</dbReference>
<dbReference type="PANTHER" id="PTHR24016">
    <property type="entry name" value="CONSERVED OLIGOMERIC GOLGI COMPLEX SUBUNIT 4"/>
    <property type="match status" value="1"/>
</dbReference>
<evidence type="ECO:0000256" key="6">
    <source>
        <dbReference type="ARBA" id="ARBA00023034"/>
    </source>
</evidence>
<keyword evidence="4" id="KW-0813">Transport</keyword>
<keyword evidence="7" id="KW-0472">Membrane</keyword>
<comment type="subcellular location">
    <subcellularLocation>
        <location evidence="1">Golgi apparatus membrane</location>
        <topology evidence="1">Peripheral membrane protein</topology>
    </subcellularLocation>
</comment>
<dbReference type="SMART" id="SM00762">
    <property type="entry name" value="Cog4"/>
    <property type="match status" value="1"/>
</dbReference>
<organism evidence="11 12">
    <name type="scientific">Aphanomyces astaci</name>
    <name type="common">Crayfish plague agent</name>
    <dbReference type="NCBI Taxonomy" id="112090"/>
    <lineage>
        <taxon>Eukaryota</taxon>
        <taxon>Sar</taxon>
        <taxon>Stramenopiles</taxon>
        <taxon>Oomycota</taxon>
        <taxon>Saprolegniomycetes</taxon>
        <taxon>Saprolegniales</taxon>
        <taxon>Verrucalvaceae</taxon>
        <taxon>Aphanomyces</taxon>
    </lineage>
</organism>
<evidence type="ECO:0000256" key="9">
    <source>
        <dbReference type="SAM" id="MobiDB-lite"/>
    </source>
</evidence>
<evidence type="ECO:0000256" key="8">
    <source>
        <dbReference type="ARBA" id="ARBA00031340"/>
    </source>
</evidence>
<feature type="domain" description="COG4 transport protein middle alpha-helical bundle" evidence="10">
    <location>
        <begin position="180"/>
        <end position="514"/>
    </location>
</feature>
<accession>A0A3R6XL41</accession>
<dbReference type="GO" id="GO:0015031">
    <property type="term" value="P:protein transport"/>
    <property type="evidence" value="ECO:0007669"/>
    <property type="project" value="UniProtKB-KW"/>
</dbReference>
<dbReference type="GO" id="GO:0000139">
    <property type="term" value="C:Golgi membrane"/>
    <property type="evidence" value="ECO:0007669"/>
    <property type="project" value="UniProtKB-SubCell"/>
</dbReference>
<dbReference type="Proteomes" id="UP000285430">
    <property type="component" value="Unassembled WGS sequence"/>
</dbReference>
<dbReference type="VEuPathDB" id="FungiDB:H257_10116"/>
<feature type="compositionally biased region" description="Polar residues" evidence="9">
    <location>
        <begin position="555"/>
        <end position="566"/>
    </location>
</feature>
<sequence>MQPIRSQLGFAFLLRSSEATVMGTLKLQQLRDELAATLAKEASVRTSLESYVTRTSSTKDGELSEHEQLQERTQTLLQVKHQGGIETLRRQTAQVGAAIVSANDVAEKMTREVRKLGKIQERLKACVERSDCMLRIRQCMQRLKGAMTDKNYVDAAACLKDLRAIEAMHIPLDVSDTLRMNHAESDIRFAIEGQLDAALRHKDTRELLRVGTIFEPMQFAEEGVQMVLKFIHVQLQAHLDAIVGPPNAVWSVQELTSQLVQVFNCVAETTTYYEPLLVQSFQSVQGADRMLAAAYAVGTPAAVSILTSYGKQRGLPGLLAKARAALKPPLPPSSSTPQPPLSPPPTTTTPPSSASFKDDDDLDLHPYLNELVMIIQHSQTFERFMRGRQTHYVAHSPTTPHRRVVSTALLPSYNASDLNQCVQDLAGFYCSLEEQSLVFAAKKALALEEIRSVVLDTDQLVPLSSVVDEVFYVARLSGARALATGHVDSACAVLNVVATLVQSTVGDVFKSRVQNNVWTDGASGGFGGAALGLLATFTPKQLRDHMATTLGKTKGLTSPPTSNPRSSAPLGGKGGMPALVLAPPVTMNSLDAVGQYLAQLQASFEAQVASTFPDQPPRLEETASEFKALLLTCHDSVVTDLLQPKVTATAAPLFKRVSYDLSDDQFTFNEANDPFAHVLVQTVAASVEPFGAHLSRANFVTLMEGVAEGVADAVDAMIGTKTFNQLGAMQLDKEVRVLAAYFGDKCHHSPRHDHTFAPLRQTALVLNVDSPDDVVEIFGRSTKGVEWKLSKQRVVDLMHLRVDFSTAAVAAVEF</sequence>
<evidence type="ECO:0000256" key="4">
    <source>
        <dbReference type="ARBA" id="ARBA00022448"/>
    </source>
</evidence>
<evidence type="ECO:0000313" key="12">
    <source>
        <dbReference type="Proteomes" id="UP000285430"/>
    </source>
</evidence>
<evidence type="ECO:0000259" key="10">
    <source>
        <dbReference type="SMART" id="SM00762"/>
    </source>
</evidence>
<feature type="region of interest" description="Disordered" evidence="9">
    <location>
        <begin position="326"/>
        <end position="359"/>
    </location>
</feature>
<dbReference type="InterPro" id="IPR048682">
    <property type="entry name" value="COG4"/>
</dbReference>
<dbReference type="AlphaFoldDB" id="A0A3R6XL41"/>
<evidence type="ECO:0000256" key="2">
    <source>
        <dbReference type="ARBA" id="ARBA00009215"/>
    </source>
</evidence>
<comment type="caution">
    <text evidence="11">The sequence shown here is derived from an EMBL/GenBank/DDBJ whole genome shotgun (WGS) entry which is preliminary data.</text>
</comment>
<evidence type="ECO:0000256" key="5">
    <source>
        <dbReference type="ARBA" id="ARBA00022927"/>
    </source>
</evidence>
<name>A0A3R6XL41_APHAT</name>
<feature type="region of interest" description="Disordered" evidence="9">
    <location>
        <begin position="551"/>
        <end position="572"/>
    </location>
</feature>
<evidence type="ECO:0000256" key="7">
    <source>
        <dbReference type="ARBA" id="ARBA00023136"/>
    </source>
</evidence>
<evidence type="ECO:0000313" key="11">
    <source>
        <dbReference type="EMBL" id="RHZ03778.1"/>
    </source>
</evidence>
<reference evidence="11 12" key="1">
    <citation type="submission" date="2018-08" db="EMBL/GenBank/DDBJ databases">
        <title>Aphanomyces genome sequencing and annotation.</title>
        <authorList>
            <person name="Minardi D."/>
            <person name="Oidtmann B."/>
            <person name="Van Der Giezen M."/>
            <person name="Studholme D.J."/>
        </authorList>
    </citation>
    <scope>NUCLEOTIDE SEQUENCE [LARGE SCALE GENOMIC DNA]</scope>
    <source>
        <strain evidence="11 12">Da</strain>
    </source>
</reference>
<dbReference type="InterPro" id="IPR048684">
    <property type="entry name" value="COG4_C"/>
</dbReference>
<gene>
    <name evidence="11" type="ORF">DYB37_004732</name>
</gene>
<keyword evidence="6" id="KW-0333">Golgi apparatus</keyword>
<keyword evidence="5" id="KW-0653">Protein transport</keyword>
<evidence type="ECO:0000256" key="3">
    <source>
        <dbReference type="ARBA" id="ARBA00020975"/>
    </source>
</evidence>
<dbReference type="InterPro" id="IPR048680">
    <property type="entry name" value="COG4_N"/>
</dbReference>
<protein>
    <recommendedName>
        <fullName evidence="3">Conserved oligomeric Golgi complex subunit 4</fullName>
    </recommendedName>
    <alternativeName>
        <fullName evidence="8">Component of oligomeric Golgi complex 4</fullName>
    </alternativeName>
</protein>
<comment type="similarity">
    <text evidence="2">Belongs to the COG4 family.</text>
</comment>
<proteinExistence type="inferred from homology"/>
<dbReference type="PANTHER" id="PTHR24016:SF0">
    <property type="entry name" value="CONSERVED OLIGOMERIC GOLGI COMPLEX SUBUNIT 4"/>
    <property type="match status" value="1"/>
</dbReference>
<dbReference type="Pfam" id="PF08318">
    <property type="entry name" value="COG4_m"/>
    <property type="match status" value="1"/>
</dbReference>